<dbReference type="PANTHER" id="PTHR37529:SF1">
    <property type="entry name" value="TRANSPOSASE INSG FOR INSERTION SEQUENCE ELEMENT IS4-RELATED"/>
    <property type="match status" value="1"/>
</dbReference>
<dbReference type="Proteomes" id="UP000658278">
    <property type="component" value="Unassembled WGS sequence"/>
</dbReference>
<keyword evidence="3" id="KW-1185">Reference proteome</keyword>
<reference evidence="2" key="1">
    <citation type="submission" date="2021-01" db="EMBL/GenBank/DDBJ databases">
        <title>Modified the classification status of verrucomicrobia.</title>
        <authorList>
            <person name="Feng X."/>
        </authorList>
    </citation>
    <scope>NUCLEOTIDE SEQUENCE</scope>
    <source>
        <strain evidence="2">KCTC 22201</strain>
    </source>
</reference>
<dbReference type="InterPro" id="IPR002559">
    <property type="entry name" value="Transposase_11"/>
</dbReference>
<dbReference type="SUPFAM" id="SSF53098">
    <property type="entry name" value="Ribonuclease H-like"/>
    <property type="match status" value="1"/>
</dbReference>
<organism evidence="2 3">
    <name type="scientific">Haloferula rosea</name>
    <dbReference type="NCBI Taxonomy" id="490093"/>
    <lineage>
        <taxon>Bacteria</taxon>
        <taxon>Pseudomonadati</taxon>
        <taxon>Verrucomicrobiota</taxon>
        <taxon>Verrucomicrobiia</taxon>
        <taxon>Verrucomicrobiales</taxon>
        <taxon>Verrucomicrobiaceae</taxon>
        <taxon>Haloferula</taxon>
    </lineage>
</organism>
<sequence length="463" mass="52617">MRSRRHELAGLSPSGYGVIFEDILPTSFLASIDPTQRQRHFGHIPVLWAWVSQILEGNSSCSKALGFVQSWSADHGFPAPAGNTSAYCKARLRLSSEFIDSISRRVDAALQQAAGGPQLWHGLTLKAIDGSSVKLMDTEANQETFPQPSEQKKGCGFPVMSVSGMLNLSHGGWEAFTTGHNDEHDLKAAARLINYIGDGDLLLADRAYCSYRYLSKVLARGGHSVMRLHQAREKALDWRKGKRISPHERLVSWKRPMYSNVSQSMSRNEWEALPEKLEVRLIRLGYEDRHGRKRKMTVVTTLTDSERYDGIELHTLYASRWEIELRLRDIKTTLGFEMLKVRTPEMAVKTLGMIRLAYNLLRVLMLRSALREGVPVALVSFKGVLDLATTMHSGFKRDSGRPRRRARRLDLLLEMAARRRVDPRPFRSEPRAVKTRLKPFPLLNKPRSEFIEIPNRSTYRKVA</sequence>
<feature type="domain" description="Transposase IS4-like" evidence="1">
    <location>
        <begin position="123"/>
        <end position="360"/>
    </location>
</feature>
<dbReference type="AlphaFoldDB" id="A0A934RD94"/>
<dbReference type="EMBL" id="JAENII010000039">
    <property type="protein sequence ID" value="MBK1829072.1"/>
    <property type="molecule type" value="Genomic_DNA"/>
</dbReference>
<dbReference type="Pfam" id="PF01609">
    <property type="entry name" value="DDE_Tnp_1"/>
    <property type="match status" value="1"/>
</dbReference>
<evidence type="ECO:0000313" key="3">
    <source>
        <dbReference type="Proteomes" id="UP000658278"/>
    </source>
</evidence>
<dbReference type="GO" id="GO:0006313">
    <property type="term" value="P:DNA transposition"/>
    <property type="evidence" value="ECO:0007669"/>
    <property type="project" value="InterPro"/>
</dbReference>
<dbReference type="InterPro" id="IPR012337">
    <property type="entry name" value="RNaseH-like_sf"/>
</dbReference>
<evidence type="ECO:0000313" key="2">
    <source>
        <dbReference type="EMBL" id="MBK1829072.1"/>
    </source>
</evidence>
<dbReference type="RefSeq" id="WP_200283605.1">
    <property type="nucleotide sequence ID" value="NZ_JAENII010000039.1"/>
</dbReference>
<accession>A0A934RD94</accession>
<dbReference type="NCBIfam" id="NF033592">
    <property type="entry name" value="transpos_IS4_1"/>
    <property type="match status" value="1"/>
</dbReference>
<dbReference type="PANTHER" id="PTHR37529">
    <property type="entry name" value="TRANSPOSASE INSG FOR INSERTION SEQUENCE ELEMENT IS4-RELATED"/>
    <property type="match status" value="1"/>
</dbReference>
<dbReference type="GO" id="GO:0003677">
    <property type="term" value="F:DNA binding"/>
    <property type="evidence" value="ECO:0007669"/>
    <property type="project" value="InterPro"/>
</dbReference>
<protein>
    <submittedName>
        <fullName evidence="2">IS4 family transposase</fullName>
    </submittedName>
</protein>
<proteinExistence type="predicted"/>
<dbReference type="GO" id="GO:0004803">
    <property type="term" value="F:transposase activity"/>
    <property type="evidence" value="ECO:0007669"/>
    <property type="project" value="InterPro"/>
</dbReference>
<evidence type="ECO:0000259" key="1">
    <source>
        <dbReference type="Pfam" id="PF01609"/>
    </source>
</evidence>
<name>A0A934RD94_9BACT</name>
<dbReference type="InterPro" id="IPR047952">
    <property type="entry name" value="Transpos_IS4"/>
</dbReference>
<comment type="caution">
    <text evidence="2">The sequence shown here is derived from an EMBL/GenBank/DDBJ whole genome shotgun (WGS) entry which is preliminary data.</text>
</comment>
<gene>
    <name evidence="2" type="ORF">JIN81_18720</name>
</gene>